<comment type="caution">
    <text evidence="3">The sequence shown here is derived from an EMBL/GenBank/DDBJ whole genome shotgun (WGS) entry which is preliminary data.</text>
</comment>
<feature type="transmembrane region" description="Helical" evidence="1">
    <location>
        <begin position="88"/>
        <end position="107"/>
    </location>
</feature>
<evidence type="ECO:0000313" key="3">
    <source>
        <dbReference type="EMBL" id="MDA5107760.1"/>
    </source>
</evidence>
<gene>
    <name evidence="3" type="ORF">O3V59_05270</name>
</gene>
<dbReference type="AlphaFoldDB" id="A0A9X3TNQ8"/>
<protein>
    <submittedName>
        <fullName evidence="3">ABC transporter ATP-binding protein</fullName>
    </submittedName>
</protein>
<feature type="transmembrane region" description="Helical" evidence="1">
    <location>
        <begin position="26"/>
        <end position="47"/>
    </location>
</feature>
<evidence type="ECO:0000313" key="4">
    <source>
        <dbReference type="Proteomes" id="UP001151071"/>
    </source>
</evidence>
<keyword evidence="3" id="KW-0067">ATP-binding</keyword>
<feature type="transmembrane region" description="Helical" evidence="1">
    <location>
        <begin position="145"/>
        <end position="173"/>
    </location>
</feature>
<accession>A0A9X3TNQ8</accession>
<dbReference type="GO" id="GO:0005524">
    <property type="term" value="F:ATP binding"/>
    <property type="evidence" value="ECO:0007669"/>
    <property type="project" value="UniProtKB-KW"/>
</dbReference>
<feature type="domain" description="DUF7847" evidence="2">
    <location>
        <begin position="96"/>
        <end position="296"/>
    </location>
</feature>
<organism evidence="3 4">
    <name type="scientific">Brevibacillus thermoruber</name>
    <dbReference type="NCBI Taxonomy" id="33942"/>
    <lineage>
        <taxon>Bacteria</taxon>
        <taxon>Bacillati</taxon>
        <taxon>Bacillota</taxon>
        <taxon>Bacilli</taxon>
        <taxon>Bacillales</taxon>
        <taxon>Paenibacillaceae</taxon>
        <taxon>Brevibacillus</taxon>
    </lineage>
</organism>
<feature type="transmembrane region" description="Helical" evidence="1">
    <location>
        <begin position="185"/>
        <end position="211"/>
    </location>
</feature>
<sequence length="331" mass="36317">MNHLQLEPMGVGSLLDRSFSVYRHHFVPFFLLTMLLFGPFLLIQEVLMTDLGSMPLVTSDDESSTFWEFWQNRLGASDATLTDNLGHLLLYLLVWVPVTMLFVYPLMLSAALLMTRAAVTGEPVNVKAALKQALSRVWPLAGSTFVFGLIMAGIMLAFVLAIVLLSVLGFGIAGLAAEDSDLSPVAVIVLMIGGYLLFLAGIVLVPGFFLLRWGFYLPVVLLDHEGIGIGRSWKLTKGSFWRLMALYLVLTVIYTIFSGGISALSIAAFGVSILSQLIQVLVSCLLIPWMMIVYALAYLDLKVRYEGTDVEAMLRRQAETSAAAELDGSHD</sequence>
<dbReference type="RefSeq" id="WP_035295581.1">
    <property type="nucleotide sequence ID" value="NZ_JAPYYP010000004.1"/>
</dbReference>
<feature type="transmembrane region" description="Helical" evidence="1">
    <location>
        <begin position="244"/>
        <end position="271"/>
    </location>
</feature>
<evidence type="ECO:0000259" key="2">
    <source>
        <dbReference type="Pfam" id="PF25231"/>
    </source>
</evidence>
<proteinExistence type="predicted"/>
<keyword evidence="1" id="KW-0472">Membrane</keyword>
<reference evidence="3" key="1">
    <citation type="submission" date="2022-12" db="EMBL/GenBank/DDBJ databases">
        <title>Draft genome sequence of the thermophilic strain Brevibacillus thermoruber HT42, isolated from Los Humeros, Puebla, Mexico, with biotechnological potential.</title>
        <authorList>
            <person name="Lara Sanchez J."/>
            <person name="Solis Palacios R."/>
            <person name="Bustos Baena A.S."/>
            <person name="Ruz Baez A.E."/>
            <person name="Espinosa Luna G."/>
            <person name="Oliart Ros R.M."/>
        </authorList>
    </citation>
    <scope>NUCLEOTIDE SEQUENCE</scope>
    <source>
        <strain evidence="3">HT42</strain>
    </source>
</reference>
<dbReference type="InterPro" id="IPR057169">
    <property type="entry name" value="DUF7847"/>
</dbReference>
<keyword evidence="4" id="KW-1185">Reference proteome</keyword>
<evidence type="ECO:0000256" key="1">
    <source>
        <dbReference type="SAM" id="Phobius"/>
    </source>
</evidence>
<dbReference type="PANTHER" id="PTHR33133">
    <property type="entry name" value="OS08G0107100 PROTEIN-RELATED"/>
    <property type="match status" value="1"/>
</dbReference>
<dbReference type="Pfam" id="PF25231">
    <property type="entry name" value="DUF7847"/>
    <property type="match status" value="1"/>
</dbReference>
<dbReference type="Proteomes" id="UP001151071">
    <property type="component" value="Unassembled WGS sequence"/>
</dbReference>
<dbReference type="PANTHER" id="PTHR33133:SF1">
    <property type="entry name" value="EXPRESSED PROTEIN-RELATED"/>
    <property type="match status" value="1"/>
</dbReference>
<feature type="transmembrane region" description="Helical" evidence="1">
    <location>
        <begin position="277"/>
        <end position="299"/>
    </location>
</feature>
<keyword evidence="1" id="KW-1133">Transmembrane helix</keyword>
<dbReference type="EMBL" id="JAPYYP010000004">
    <property type="protein sequence ID" value="MDA5107760.1"/>
    <property type="molecule type" value="Genomic_DNA"/>
</dbReference>
<name>A0A9X3TNQ8_9BACL</name>
<keyword evidence="1" id="KW-0812">Transmembrane</keyword>
<keyword evidence="3" id="KW-0547">Nucleotide-binding</keyword>